<evidence type="ECO:0000259" key="2">
    <source>
        <dbReference type="PROSITE" id="PS50263"/>
    </source>
</evidence>
<dbReference type="CDD" id="cd07197">
    <property type="entry name" value="nitrilase"/>
    <property type="match status" value="1"/>
</dbReference>
<dbReference type="Pfam" id="PF00795">
    <property type="entry name" value="CN_hydrolase"/>
    <property type="match status" value="1"/>
</dbReference>
<evidence type="ECO:0000256" key="1">
    <source>
        <dbReference type="ARBA" id="ARBA00022801"/>
    </source>
</evidence>
<dbReference type="InterPro" id="IPR050345">
    <property type="entry name" value="Aliph_Amidase/BUP"/>
</dbReference>
<name>A0A5C6TBK3_FUSOC</name>
<dbReference type="GO" id="GO:0016811">
    <property type="term" value="F:hydrolase activity, acting on carbon-nitrogen (but not peptide) bonds, in linear amides"/>
    <property type="evidence" value="ECO:0007669"/>
    <property type="project" value="TreeGrafter"/>
</dbReference>
<evidence type="ECO:0000313" key="4">
    <source>
        <dbReference type="Proteomes" id="UP000321331"/>
    </source>
</evidence>
<dbReference type="AlphaFoldDB" id="A0A5C6TBK3"/>
<dbReference type="Proteomes" id="UP000321331">
    <property type="component" value="Unassembled WGS sequence"/>
</dbReference>
<gene>
    <name evidence="3" type="ORF">FocTR4_00003918</name>
</gene>
<accession>A0A5C6TBK3</accession>
<keyword evidence="1" id="KW-0378">Hydrolase</keyword>
<dbReference type="InterPro" id="IPR036526">
    <property type="entry name" value="C-N_Hydrolase_sf"/>
</dbReference>
<protein>
    <recommendedName>
        <fullName evidence="2">CN hydrolase domain-containing protein</fullName>
    </recommendedName>
</protein>
<evidence type="ECO:0000313" key="3">
    <source>
        <dbReference type="EMBL" id="TXC07869.1"/>
    </source>
</evidence>
<dbReference type="EMBL" id="VMNF01000005">
    <property type="protein sequence ID" value="TXC07869.1"/>
    <property type="molecule type" value="Genomic_DNA"/>
</dbReference>
<organism evidence="3 4">
    <name type="scientific">Fusarium oxysporum f. sp. cubense</name>
    <dbReference type="NCBI Taxonomy" id="61366"/>
    <lineage>
        <taxon>Eukaryota</taxon>
        <taxon>Fungi</taxon>
        <taxon>Dikarya</taxon>
        <taxon>Ascomycota</taxon>
        <taxon>Pezizomycotina</taxon>
        <taxon>Sordariomycetes</taxon>
        <taxon>Hypocreomycetidae</taxon>
        <taxon>Hypocreales</taxon>
        <taxon>Nectriaceae</taxon>
        <taxon>Fusarium</taxon>
        <taxon>Fusarium oxysporum species complex</taxon>
    </lineage>
</organism>
<dbReference type="PROSITE" id="PS50263">
    <property type="entry name" value="CN_HYDROLASE"/>
    <property type="match status" value="1"/>
</dbReference>
<dbReference type="Gene3D" id="3.60.110.10">
    <property type="entry name" value="Carbon-nitrogen hydrolase"/>
    <property type="match status" value="1"/>
</dbReference>
<sequence length="350" mass="38865">MDNIPKEIAIAYRSRDSRCSTNPYQTRIEFLSIMAVIPSSSFKVALVQMKPKPLDAEHNFAHAAEQIRIAADQGAALAVLPEYHLTGWVPEEPSFALSPEDAGKYRKKYQDLAAEIHINICAGTFVSQAPKPDDQQNADARPTLLNTSDFIDHNGNLLGTYTKTNLWIPERHTLTSFVDHARNISKDDYAAPNPHQVIDTPLGRVGILVCWDLAFPEAFRQLVLAGAKIIIIPSYWTALDMCKDGLAYNADCERMFIQSALVTRAFENTAAVIYCNAGGPAAEGFFGCSQVALPIVGTVPGSFTDGEEAMRILDVDMRTVDIAERNYQIRQDLAREDWHYGYLKNTVARL</sequence>
<comment type="caution">
    <text evidence="3">The sequence shown here is derived from an EMBL/GenBank/DDBJ whole genome shotgun (WGS) entry which is preliminary data.</text>
</comment>
<dbReference type="PANTHER" id="PTHR43674">
    <property type="entry name" value="NITRILASE C965.09-RELATED"/>
    <property type="match status" value="1"/>
</dbReference>
<dbReference type="PANTHER" id="PTHR43674:SF16">
    <property type="entry name" value="CARBON-NITROGEN FAMILY, PUTATIVE (AFU_ORTHOLOGUE AFUA_5G02350)-RELATED"/>
    <property type="match status" value="1"/>
</dbReference>
<dbReference type="InterPro" id="IPR003010">
    <property type="entry name" value="C-N_Hydrolase"/>
</dbReference>
<reference evidence="3 4" key="1">
    <citation type="submission" date="2019-07" db="EMBL/GenBank/DDBJ databases">
        <title>The First High-Quality Draft Genome Sequence of the Causal Agent of the Current Panama Disease Epidemic.</title>
        <authorList>
            <person name="Warmington R.J."/>
            <person name="Kay W."/>
            <person name="Jeffries A."/>
            <person name="Bebber D."/>
            <person name="Moore K."/>
            <person name="Studholme D.J."/>
        </authorList>
    </citation>
    <scope>NUCLEOTIDE SEQUENCE [LARGE SCALE GENOMIC DNA]</scope>
    <source>
        <strain evidence="3 4">TR4</strain>
    </source>
</reference>
<dbReference type="SUPFAM" id="SSF56317">
    <property type="entry name" value="Carbon-nitrogen hydrolase"/>
    <property type="match status" value="1"/>
</dbReference>
<proteinExistence type="predicted"/>
<feature type="domain" description="CN hydrolase" evidence="2">
    <location>
        <begin position="42"/>
        <end position="317"/>
    </location>
</feature>